<dbReference type="Proteomes" id="UP000326396">
    <property type="component" value="Linkage Group LG15"/>
</dbReference>
<keyword evidence="2" id="KW-1185">Reference proteome</keyword>
<dbReference type="AlphaFoldDB" id="A0A5N6P282"/>
<evidence type="ECO:0000313" key="2">
    <source>
        <dbReference type="Proteomes" id="UP000326396"/>
    </source>
</evidence>
<protein>
    <submittedName>
        <fullName evidence="1">Uncharacterized protein</fullName>
    </submittedName>
</protein>
<accession>A0A5N6P282</accession>
<dbReference type="EMBL" id="SZYD01000007">
    <property type="protein sequence ID" value="KAD5803354.1"/>
    <property type="molecule type" value="Genomic_DNA"/>
</dbReference>
<comment type="caution">
    <text evidence="1">The sequence shown here is derived from an EMBL/GenBank/DDBJ whole genome shotgun (WGS) entry which is preliminary data.</text>
</comment>
<dbReference type="OrthoDB" id="1320212at2759"/>
<organism evidence="1 2">
    <name type="scientific">Mikania micrantha</name>
    <name type="common">bitter vine</name>
    <dbReference type="NCBI Taxonomy" id="192012"/>
    <lineage>
        <taxon>Eukaryota</taxon>
        <taxon>Viridiplantae</taxon>
        <taxon>Streptophyta</taxon>
        <taxon>Embryophyta</taxon>
        <taxon>Tracheophyta</taxon>
        <taxon>Spermatophyta</taxon>
        <taxon>Magnoliopsida</taxon>
        <taxon>eudicotyledons</taxon>
        <taxon>Gunneridae</taxon>
        <taxon>Pentapetalae</taxon>
        <taxon>asterids</taxon>
        <taxon>campanulids</taxon>
        <taxon>Asterales</taxon>
        <taxon>Asteraceae</taxon>
        <taxon>Asteroideae</taxon>
        <taxon>Heliantheae alliance</taxon>
        <taxon>Eupatorieae</taxon>
        <taxon>Mikania</taxon>
    </lineage>
</organism>
<sequence>MEKEWQLSSRSCRVERVETAGIIDVLDQCTWKNKVRFIESRGQKRVTFASEKPRAKVKIQNECAWKGSSKPVRGLRDSGSTGCVSARVHKRQWVKRTSVPADKVSPVNHLLKKESVVCSRDISGSGSSFQWEPIEIQFGSVAVRAMSDKLKLGGSFNVPSG</sequence>
<reference evidence="1 2" key="1">
    <citation type="submission" date="2019-05" db="EMBL/GenBank/DDBJ databases">
        <title>Mikania micrantha, genome provides insights into the molecular mechanism of rapid growth.</title>
        <authorList>
            <person name="Liu B."/>
        </authorList>
    </citation>
    <scope>NUCLEOTIDE SEQUENCE [LARGE SCALE GENOMIC DNA]</scope>
    <source>
        <strain evidence="1">NLD-2019</strain>
        <tissue evidence="1">Leaf</tissue>
    </source>
</reference>
<name>A0A5N6P282_9ASTR</name>
<evidence type="ECO:0000313" key="1">
    <source>
        <dbReference type="EMBL" id="KAD5803354.1"/>
    </source>
</evidence>
<gene>
    <name evidence="1" type="ORF">E3N88_14714</name>
</gene>
<proteinExistence type="predicted"/>